<feature type="compositionally biased region" description="Acidic residues" evidence="1">
    <location>
        <begin position="764"/>
        <end position="790"/>
    </location>
</feature>
<reference evidence="2 3" key="1">
    <citation type="submission" date="2019-12" db="EMBL/GenBank/DDBJ databases">
        <authorList>
            <person name="Floudas D."/>
            <person name="Bentzer J."/>
            <person name="Ahren D."/>
            <person name="Johansson T."/>
            <person name="Persson P."/>
            <person name="Tunlid A."/>
        </authorList>
    </citation>
    <scope>NUCLEOTIDE SEQUENCE [LARGE SCALE GENOMIC DNA]</scope>
    <source>
        <strain evidence="2 3">CBS 102.39</strain>
    </source>
</reference>
<feature type="compositionally biased region" description="Basic and acidic residues" evidence="1">
    <location>
        <begin position="592"/>
        <end position="606"/>
    </location>
</feature>
<feature type="compositionally biased region" description="Acidic residues" evidence="1">
    <location>
        <begin position="688"/>
        <end position="699"/>
    </location>
</feature>
<organism evidence="2 3">
    <name type="scientific">Agrocybe pediades</name>
    <dbReference type="NCBI Taxonomy" id="84607"/>
    <lineage>
        <taxon>Eukaryota</taxon>
        <taxon>Fungi</taxon>
        <taxon>Dikarya</taxon>
        <taxon>Basidiomycota</taxon>
        <taxon>Agaricomycotina</taxon>
        <taxon>Agaricomycetes</taxon>
        <taxon>Agaricomycetidae</taxon>
        <taxon>Agaricales</taxon>
        <taxon>Agaricineae</taxon>
        <taxon>Strophariaceae</taxon>
        <taxon>Agrocybe</taxon>
    </lineage>
</organism>
<dbReference type="InterPro" id="IPR018822">
    <property type="entry name" value="UPF0646"/>
</dbReference>
<accession>A0A8H4QNS4</accession>
<feature type="region of interest" description="Disordered" evidence="1">
    <location>
        <begin position="477"/>
        <end position="842"/>
    </location>
</feature>
<dbReference type="EMBL" id="JAACJL010000044">
    <property type="protein sequence ID" value="KAF4614464.1"/>
    <property type="molecule type" value="Genomic_DNA"/>
</dbReference>
<feature type="compositionally biased region" description="Basic and acidic residues" evidence="1">
    <location>
        <begin position="676"/>
        <end position="687"/>
    </location>
</feature>
<protein>
    <submittedName>
        <fullName evidence="2">Uncharacterized protein</fullName>
    </submittedName>
</protein>
<evidence type="ECO:0000313" key="2">
    <source>
        <dbReference type="EMBL" id="KAF4614464.1"/>
    </source>
</evidence>
<feature type="compositionally biased region" description="Acidic residues" evidence="1">
    <location>
        <begin position="630"/>
        <end position="650"/>
    </location>
</feature>
<dbReference type="Proteomes" id="UP000521872">
    <property type="component" value="Unassembled WGS sequence"/>
</dbReference>
<evidence type="ECO:0000313" key="3">
    <source>
        <dbReference type="Proteomes" id="UP000521872"/>
    </source>
</evidence>
<dbReference type="AlphaFoldDB" id="A0A8H4QNS4"/>
<feature type="compositionally biased region" description="Basic and acidic residues" evidence="1">
    <location>
        <begin position="481"/>
        <end position="507"/>
    </location>
</feature>
<comment type="caution">
    <text evidence="2">The sequence shown here is derived from an EMBL/GenBank/DDBJ whole genome shotgun (WGS) entry which is preliminary data.</text>
</comment>
<feature type="region of interest" description="Disordered" evidence="1">
    <location>
        <begin position="120"/>
        <end position="173"/>
    </location>
</feature>
<feature type="compositionally biased region" description="Basic and acidic residues" evidence="1">
    <location>
        <begin position="809"/>
        <end position="819"/>
    </location>
</feature>
<keyword evidence="3" id="KW-1185">Reference proteome</keyword>
<sequence>MSAMLETYDMTMVDYPTDHDIQMHPSSDQWFPDESKMEEDGPVFKSENFSDAKSGEDILPMAAEIYGEEVAEIAIEVDMELPHDHGNPEYEMEDDDLYSGSRTETLDVEVQDVDLTHSPSMPILETTQGDTHNLESIGHDGQHGQLSVVESSRVPSPEPVLHSLENPSEESNPAQVEEATSVVEENIIVIHDHDVQPGVGEAEATSADFPEGILEHSVDEVEARVEHEEVENSAVSEAQHLGSTVESASVADAADDVASIHHVEESGEDHGVQEPLEINEDTLNAHAETHGEHDLIDGSLNANSPSANTSGDPHEISEGVYIDPPPPVLLSLTPEDQFDYCLFNDSESTQVPSVSGGDIMPSDRVFLRHLPTLYYEPVSSVFDALREEGFIQTHFSTAESELVLEAVDLELSLSEDNIYSREVTLHDLNVLHDVSGIHGLLRMRLKSSLPRFITRYQYLQEHVSRLTLDEQVAEAIPTVSSEEKKANEADIDQSHEEETHPLEHETVVQDVDASASHDNHEIEEETPNEEERTSTQAVEEQARREEDREEYASETYTEEKDGQPSVAPQSDSVGDVVEATDELTGQHANQETAKDQEFNNIDHEPADDFSTAEDGSAVLDEDGNTIPLEVLEEEYPEDGEVYNEVEDEVDPVSNDFPHIQGNDEGADNNYEVADDDGSHGGDGKNDTELLETDYLENADEQSNRTGGQPSLHEGEPDATVVSTTVEHEHDNLGQETLQDNEHVDGASEQQFSYGVHISEVDPLTFEEGDWEDEGDGEFEPASTWDEDQDNELAASNHSSVTLSSKTSKRSFDEFEHAGDDYEEVDGHWSPPSSPESKRSRIQ</sequence>
<evidence type="ECO:0000256" key="1">
    <source>
        <dbReference type="SAM" id="MobiDB-lite"/>
    </source>
</evidence>
<dbReference type="Pfam" id="PF10336">
    <property type="entry name" value="DUF2420"/>
    <property type="match status" value="1"/>
</dbReference>
<name>A0A8H4QNS4_9AGAR</name>
<proteinExistence type="predicted"/>
<feature type="compositionally biased region" description="Polar residues" evidence="1">
    <location>
        <begin position="793"/>
        <end position="805"/>
    </location>
</feature>
<gene>
    <name evidence="2" type="ORF">D9613_002881</name>
</gene>